<dbReference type="PATRIC" id="fig|1590.306.peg.673"/>
<dbReference type="AlphaFoldDB" id="A0A192YK99"/>
<proteinExistence type="predicted"/>
<accession>A0A192YK99</accession>
<reference evidence="1 2" key="1">
    <citation type="submission" date="2016-08" db="EMBL/GenBank/DDBJ databases">
        <title>Genome sequencing of Lactobacillus plantarum JSA22, isolated from fermented soybean paste.</title>
        <authorList>
            <person name="Choi H.S."/>
        </authorList>
    </citation>
    <scope>NUCLEOTIDE SEQUENCE [LARGE SCALE GENOMIC DNA]</scope>
    <source>
        <strain evidence="1 2">JSA22</strain>
    </source>
</reference>
<dbReference type="RefSeq" id="WP_064972011.1">
    <property type="nucleotide sequence ID" value="NZ_CAXLKY010000022.1"/>
</dbReference>
<evidence type="ECO:0000313" key="2">
    <source>
        <dbReference type="Proteomes" id="UP000094892"/>
    </source>
</evidence>
<name>A0A192YK99_LACPN</name>
<evidence type="ECO:0000313" key="1">
    <source>
        <dbReference type="EMBL" id="ODO60727.1"/>
    </source>
</evidence>
<comment type="caution">
    <text evidence="1">The sequence shown here is derived from an EMBL/GenBank/DDBJ whole genome shotgun (WGS) entry which is preliminary data.</text>
</comment>
<protein>
    <submittedName>
        <fullName evidence="1">Uncharacterized protein</fullName>
    </submittedName>
</protein>
<gene>
    <name evidence="1" type="ORF">LPJSA22_00674</name>
</gene>
<sequence length="172" mass="20292">MSDVIKLEVPSDSMTFEIGDKSYTVSFADKSFAVFTDQYNDIKMAEVKLQQELHHRSVELTDKEAQLEKDMINEPMTALDHKKQILQRRYLRMYDDIQNKYKLEAKERFYQLLDGMFGKNAGKELYHTCNDSMVVFAKVVAQIMINVEQHTDISDYRDKYLQSITELRKNEQ</sequence>
<organism evidence="1 2">
    <name type="scientific">Lactiplantibacillus plantarum</name>
    <name type="common">Lactobacillus plantarum</name>
    <dbReference type="NCBI Taxonomy" id="1590"/>
    <lineage>
        <taxon>Bacteria</taxon>
        <taxon>Bacillati</taxon>
        <taxon>Bacillota</taxon>
        <taxon>Bacilli</taxon>
        <taxon>Lactobacillales</taxon>
        <taxon>Lactobacillaceae</taxon>
        <taxon>Lactiplantibacillus</taxon>
    </lineage>
</organism>
<dbReference type="EMBL" id="MCOL01000001">
    <property type="protein sequence ID" value="ODO60727.1"/>
    <property type="molecule type" value="Genomic_DNA"/>
</dbReference>
<dbReference type="Proteomes" id="UP000094892">
    <property type="component" value="Unassembled WGS sequence"/>
</dbReference>